<evidence type="ECO:0000313" key="2">
    <source>
        <dbReference type="Proteomes" id="UP001497516"/>
    </source>
</evidence>
<gene>
    <name evidence="1" type="ORF">LTRI10_LOCUS2772</name>
</gene>
<dbReference type="AlphaFoldDB" id="A0AAV2CG85"/>
<name>A0AAV2CG85_9ROSI</name>
<organism evidence="1 2">
    <name type="scientific">Linum trigynum</name>
    <dbReference type="NCBI Taxonomy" id="586398"/>
    <lineage>
        <taxon>Eukaryota</taxon>
        <taxon>Viridiplantae</taxon>
        <taxon>Streptophyta</taxon>
        <taxon>Embryophyta</taxon>
        <taxon>Tracheophyta</taxon>
        <taxon>Spermatophyta</taxon>
        <taxon>Magnoliopsida</taxon>
        <taxon>eudicotyledons</taxon>
        <taxon>Gunneridae</taxon>
        <taxon>Pentapetalae</taxon>
        <taxon>rosids</taxon>
        <taxon>fabids</taxon>
        <taxon>Malpighiales</taxon>
        <taxon>Linaceae</taxon>
        <taxon>Linum</taxon>
    </lineage>
</organism>
<accession>A0AAV2CG85</accession>
<dbReference type="EMBL" id="OZ034813">
    <property type="protein sequence ID" value="CAL1354992.1"/>
    <property type="molecule type" value="Genomic_DNA"/>
</dbReference>
<dbReference type="Proteomes" id="UP001497516">
    <property type="component" value="Chromosome 1"/>
</dbReference>
<evidence type="ECO:0000313" key="1">
    <source>
        <dbReference type="EMBL" id="CAL1354992.1"/>
    </source>
</evidence>
<protein>
    <submittedName>
        <fullName evidence="1">Uncharacterized protein</fullName>
    </submittedName>
</protein>
<proteinExistence type="predicted"/>
<reference evidence="1 2" key="1">
    <citation type="submission" date="2024-04" db="EMBL/GenBank/DDBJ databases">
        <authorList>
            <person name="Fracassetti M."/>
        </authorList>
    </citation>
    <scope>NUCLEOTIDE SEQUENCE [LARGE SCALE GENOMIC DNA]</scope>
</reference>
<keyword evidence="2" id="KW-1185">Reference proteome</keyword>
<sequence length="100" mass="11566">MSMNSRLTPKCTASLARVHGPQLQFMVLVTVNSPSVSNLWKCSRRLDVHGQQLFFTVIQDREHPRKIVNSPFFTSSPNFRSFSSNFQLRGWFHLLNPEKC</sequence>